<protein>
    <submittedName>
        <fullName evidence="2">Uncharacterized protein</fullName>
    </submittedName>
</protein>
<keyword evidence="1" id="KW-0472">Membrane</keyword>
<reference evidence="2" key="1">
    <citation type="submission" date="2021-02" db="EMBL/GenBank/DDBJ databases">
        <authorList>
            <person name="Nowell W R."/>
        </authorList>
    </citation>
    <scope>NUCLEOTIDE SEQUENCE</scope>
</reference>
<sequence length="45" mass="5185">RKFQICIGLCLLVIQINDLLFDIGYVLAMVIIYGLSNYYDIGNWS</sequence>
<dbReference type="AlphaFoldDB" id="A0A820DVU4"/>
<dbReference type="Proteomes" id="UP000663836">
    <property type="component" value="Unassembled WGS sequence"/>
</dbReference>
<name>A0A820DVU4_9BILA</name>
<comment type="caution">
    <text evidence="2">The sequence shown here is derived from an EMBL/GenBank/DDBJ whole genome shotgun (WGS) entry which is preliminary data.</text>
</comment>
<accession>A0A820DVU4</accession>
<evidence type="ECO:0000313" key="2">
    <source>
        <dbReference type="EMBL" id="CAF4237619.1"/>
    </source>
</evidence>
<feature type="non-terminal residue" evidence="2">
    <location>
        <position position="1"/>
    </location>
</feature>
<evidence type="ECO:0000256" key="1">
    <source>
        <dbReference type="SAM" id="Phobius"/>
    </source>
</evidence>
<keyword evidence="1" id="KW-1133">Transmembrane helix</keyword>
<gene>
    <name evidence="2" type="ORF">JBS370_LOCUS38166</name>
</gene>
<feature type="transmembrane region" description="Helical" evidence="1">
    <location>
        <begin position="7"/>
        <end position="35"/>
    </location>
</feature>
<evidence type="ECO:0000313" key="3">
    <source>
        <dbReference type="Proteomes" id="UP000663836"/>
    </source>
</evidence>
<dbReference type="EMBL" id="CAJOBD010019920">
    <property type="protein sequence ID" value="CAF4237619.1"/>
    <property type="molecule type" value="Genomic_DNA"/>
</dbReference>
<keyword evidence="1" id="KW-0812">Transmembrane</keyword>
<proteinExistence type="predicted"/>
<organism evidence="2 3">
    <name type="scientific">Rotaria sordida</name>
    <dbReference type="NCBI Taxonomy" id="392033"/>
    <lineage>
        <taxon>Eukaryota</taxon>
        <taxon>Metazoa</taxon>
        <taxon>Spiralia</taxon>
        <taxon>Gnathifera</taxon>
        <taxon>Rotifera</taxon>
        <taxon>Eurotatoria</taxon>
        <taxon>Bdelloidea</taxon>
        <taxon>Philodinida</taxon>
        <taxon>Philodinidae</taxon>
        <taxon>Rotaria</taxon>
    </lineage>
</organism>